<dbReference type="SMART" id="SM00842">
    <property type="entry name" value="FtsA"/>
    <property type="match status" value="1"/>
</dbReference>
<reference evidence="2" key="1">
    <citation type="journal article" date="2020" name="J. ISSAAS">
        <title>Lactobacilli and other gastrointestinal microbiota of Peromyscus leucopus, reservoir host for agents of Lyme disease and other zoonoses in North America.</title>
        <authorList>
            <person name="Milovic A."/>
            <person name="Bassam K."/>
            <person name="Shao H."/>
            <person name="Chatzistamou I."/>
            <person name="Tufts D.M."/>
            <person name="Diuk-Wasser M."/>
            <person name="Barbour A.G."/>
        </authorList>
    </citation>
    <scope>NUCLEOTIDE SEQUENCE</scope>
    <source>
        <strain evidence="2">LL85</strain>
    </source>
</reference>
<name>A0A6G9HH25_9MOLU</name>
<protein>
    <recommendedName>
        <fullName evidence="1">SHS2 domain-containing protein</fullName>
    </recommendedName>
</protein>
<dbReference type="AlphaFoldDB" id="A0A6G9HH25"/>
<gene>
    <name evidence="2" type="ORF">PlMoll_0760</name>
</gene>
<dbReference type="InterPro" id="IPR043129">
    <property type="entry name" value="ATPase_NBD"/>
</dbReference>
<evidence type="ECO:0000313" key="2">
    <source>
        <dbReference type="EMBL" id="QIQ09913.1"/>
    </source>
</evidence>
<feature type="domain" description="SHS2" evidence="1">
    <location>
        <begin position="16"/>
        <end position="197"/>
    </location>
</feature>
<accession>A0A6G9HH25</accession>
<dbReference type="InterPro" id="IPR003494">
    <property type="entry name" value="SHS2_FtsA"/>
</dbReference>
<dbReference type="GO" id="GO:0051301">
    <property type="term" value="P:cell division"/>
    <property type="evidence" value="ECO:0007669"/>
    <property type="project" value="InterPro"/>
</dbReference>
<evidence type="ECO:0000259" key="1">
    <source>
        <dbReference type="SMART" id="SM00842"/>
    </source>
</evidence>
<proteinExistence type="predicted"/>
<dbReference type="SUPFAM" id="SSF53067">
    <property type="entry name" value="Actin-like ATPase domain"/>
    <property type="match status" value="1"/>
</dbReference>
<dbReference type="EMBL" id="MN991199">
    <property type="protein sequence ID" value="QIQ09913.1"/>
    <property type="molecule type" value="Genomic_DNA"/>
</dbReference>
<organism evidence="2">
    <name type="scientific">uncultured Mycoplasmataceae bacterium</name>
    <dbReference type="NCBI Taxonomy" id="300027"/>
    <lineage>
        <taxon>Bacteria</taxon>
        <taxon>Bacillati</taxon>
        <taxon>Mycoplasmatota</taxon>
        <taxon>Mollicutes</taxon>
        <taxon>Mycoplasmataceae</taxon>
        <taxon>environmental samples</taxon>
    </lineage>
</organism>
<sequence length="421" mass="48143">MYNLKNVYGVISFNKSRIKVLVVERAESGKVNCLYNNCVSLNYLNANNQFINKEELSKTLLNMLTKADEFIGIVVKRYIVNISYMPVEIIKNISTDHEVKIDHELDLADYMSYTSKVNFLNGNNDKTIIDLHPYLWTLDGMNHSEFPYGKTGKNINFEYYAYVANADFLKAFRDLVHECKVSIIGFINNQLSFGGLLARSNSGKKNVVIDVKSDSSTINFYDTHNILIHSESLNWGSNWMVDELKHKFNIPENVNLIPIIDSLQTVNLVDSSTSLINVHKPKFLNLMCASAGELTKYVKIINQKFMNVVQNKINDILCRKNQLSYDHIYINANSMAYSFLDISTNINYEFFKTNIIGIDDNNIDVLVGSIEYTYNVQKSKNHIKYSIDPYVSQEYANRSVKRDVLLNIGLITTKWSAKLGG</sequence>